<keyword evidence="1" id="KW-0812">Transmembrane</keyword>
<dbReference type="Proteomes" id="UP000249467">
    <property type="component" value="Unassembled WGS sequence"/>
</dbReference>
<reference evidence="2 3" key="1">
    <citation type="submission" date="2018-04" db="EMBL/GenBank/DDBJ databases">
        <authorList>
            <person name="Go L.Y."/>
            <person name="Mitchell J.A."/>
        </authorList>
    </citation>
    <scope>NUCLEOTIDE SEQUENCE [LARGE SCALE GENOMIC DNA]</scope>
    <source>
        <strain evidence="2">ULC066bin1</strain>
    </source>
</reference>
<keyword evidence="1" id="KW-0472">Membrane</keyword>
<evidence type="ECO:0000313" key="3">
    <source>
        <dbReference type="Proteomes" id="UP000249467"/>
    </source>
</evidence>
<feature type="transmembrane region" description="Helical" evidence="1">
    <location>
        <begin position="20"/>
        <end position="43"/>
    </location>
</feature>
<protein>
    <submittedName>
        <fullName evidence="2">Uncharacterized protein</fullName>
    </submittedName>
</protein>
<dbReference type="AlphaFoldDB" id="A0A2W4WHE9"/>
<proteinExistence type="predicted"/>
<organism evidence="2 3">
    <name type="scientific">Pseudanabaena frigida</name>
    <dbReference type="NCBI Taxonomy" id="945775"/>
    <lineage>
        <taxon>Bacteria</taxon>
        <taxon>Bacillati</taxon>
        <taxon>Cyanobacteriota</taxon>
        <taxon>Cyanophyceae</taxon>
        <taxon>Pseudanabaenales</taxon>
        <taxon>Pseudanabaenaceae</taxon>
        <taxon>Pseudanabaena</taxon>
    </lineage>
</organism>
<dbReference type="EMBL" id="QBML01000002">
    <property type="protein sequence ID" value="PZO44544.1"/>
    <property type="molecule type" value="Genomic_DNA"/>
</dbReference>
<name>A0A2W4WHE9_9CYAN</name>
<accession>A0A2W4WHE9</accession>
<sequence length="60" mass="6931">MLFKWLEKVLSARLANDVGVFLIIGVGIWVCWESIISPIFLVICKSFQKSKKENKYILKS</sequence>
<comment type="caution">
    <text evidence="2">The sequence shown here is derived from an EMBL/GenBank/DDBJ whole genome shotgun (WGS) entry which is preliminary data.</text>
</comment>
<reference evidence="2 3" key="2">
    <citation type="submission" date="2018-06" db="EMBL/GenBank/DDBJ databases">
        <title>Metagenomic assembly of (sub)arctic Cyanobacteria and their associated microbiome from non-axenic cultures.</title>
        <authorList>
            <person name="Baurain D."/>
        </authorList>
    </citation>
    <scope>NUCLEOTIDE SEQUENCE [LARGE SCALE GENOMIC DNA]</scope>
    <source>
        <strain evidence="2">ULC066bin1</strain>
    </source>
</reference>
<evidence type="ECO:0000256" key="1">
    <source>
        <dbReference type="SAM" id="Phobius"/>
    </source>
</evidence>
<gene>
    <name evidence="2" type="ORF">DCF19_02010</name>
</gene>
<keyword evidence="1" id="KW-1133">Transmembrane helix</keyword>
<evidence type="ECO:0000313" key="2">
    <source>
        <dbReference type="EMBL" id="PZO44544.1"/>
    </source>
</evidence>